<evidence type="ECO:0000313" key="1">
    <source>
        <dbReference type="EMBL" id="MCU6791380.1"/>
    </source>
</evidence>
<keyword evidence="2" id="KW-1185">Reference proteome</keyword>
<accession>A0ABT2U9W0</accession>
<name>A0ABT2U9W0_9BACL</name>
<comment type="caution">
    <text evidence="1">The sequence shown here is derived from an EMBL/GenBank/DDBJ whole genome shotgun (WGS) entry which is preliminary data.</text>
</comment>
<protein>
    <submittedName>
        <fullName evidence="1">Uncharacterized protein</fullName>
    </submittedName>
</protein>
<organism evidence="1 2">
    <name type="scientific">Paenibacillus baimaensis</name>
    <dbReference type="NCBI Taxonomy" id="2982185"/>
    <lineage>
        <taxon>Bacteria</taxon>
        <taxon>Bacillati</taxon>
        <taxon>Bacillota</taxon>
        <taxon>Bacilli</taxon>
        <taxon>Bacillales</taxon>
        <taxon>Paenibacillaceae</taxon>
        <taxon>Paenibacillus</taxon>
    </lineage>
</organism>
<evidence type="ECO:0000313" key="2">
    <source>
        <dbReference type="Proteomes" id="UP001652445"/>
    </source>
</evidence>
<proteinExistence type="predicted"/>
<dbReference type="RefSeq" id="WP_262682947.1">
    <property type="nucleotide sequence ID" value="NZ_JAOQIO010000007.1"/>
</dbReference>
<reference evidence="1 2" key="1">
    <citation type="submission" date="2022-09" db="EMBL/GenBank/DDBJ databases">
        <authorList>
            <person name="Han X.L."/>
            <person name="Wang Q."/>
            <person name="Lu T."/>
        </authorList>
    </citation>
    <scope>NUCLEOTIDE SEQUENCE [LARGE SCALE GENOMIC DNA]</scope>
    <source>
        <strain evidence="1 2">WQ 127069</strain>
    </source>
</reference>
<dbReference type="EMBL" id="JAOQIO010000007">
    <property type="protein sequence ID" value="MCU6791380.1"/>
    <property type="molecule type" value="Genomic_DNA"/>
</dbReference>
<gene>
    <name evidence="1" type="ORF">OB236_04465</name>
</gene>
<dbReference type="Proteomes" id="UP001652445">
    <property type="component" value="Unassembled WGS sequence"/>
</dbReference>
<sequence>MTDNKVSKQIPDHHSPVRHILNEVNGLSNEIFIKDFQEAKETGHSYVIMEGDWGGQIYLSCPMSLVECSEEELQTLLIDLDKVAWGCNDVYGRGLYYEIHFSEEGIGGGMITDTLWVHDEFIEKNLKDQIYLVISGERKTL</sequence>